<keyword evidence="2" id="KW-1185">Reference proteome</keyword>
<dbReference type="OrthoDB" id="28779at10239"/>
<protein>
    <submittedName>
        <fullName evidence="1">Uncharacterized protein</fullName>
    </submittedName>
</protein>
<dbReference type="KEGG" id="vg:22475457"/>
<proteinExistence type="predicted"/>
<dbReference type="EMBL" id="KM190144">
    <property type="protein sequence ID" value="AII27659.1"/>
    <property type="molecule type" value="Genomic_DNA"/>
</dbReference>
<name>A0A076GCN5_9CAUD</name>
<reference evidence="1 2" key="1">
    <citation type="journal article" date="2015" name="Genome Announc.">
        <title>Genomic Analysis of Broad-Host-Range Enterobacteriophage Av-05.</title>
        <authorList>
            <person name="Amarillas L."/>
            <person name="Lopez-Cuevas O."/>
            <person name="Leon-Felix J."/>
            <person name="Castro-Del Campo N."/>
            <person name="Gerba C.P."/>
            <person name="Chaidez C."/>
        </authorList>
    </citation>
    <scope>NUCLEOTIDE SEQUENCE [LARGE SCALE GENOMIC DNA]</scope>
</reference>
<evidence type="ECO:0000313" key="1">
    <source>
        <dbReference type="EMBL" id="AII27659.1"/>
    </source>
</evidence>
<dbReference type="RefSeq" id="YP_009111190.1">
    <property type="nucleotide sequence ID" value="NC_025830.1"/>
</dbReference>
<accession>A0A076GCN5</accession>
<evidence type="ECO:0000313" key="2">
    <source>
        <dbReference type="Proteomes" id="UP000028961"/>
    </source>
</evidence>
<dbReference type="Proteomes" id="UP000028961">
    <property type="component" value="Segment"/>
</dbReference>
<organism evidence="1 2">
    <name type="scientific">Escherichia phage Av-05</name>
    <dbReference type="NCBI Taxonomy" id="1527519"/>
    <lineage>
        <taxon>Viruses</taxon>
        <taxon>Duplodnaviria</taxon>
        <taxon>Heunggongvirae</taxon>
        <taxon>Uroviricota</taxon>
        <taxon>Caudoviricetes</taxon>
        <taxon>Vequintavirinae</taxon>
        <taxon>Avunavirus</taxon>
        <taxon>Avunavirus Av05</taxon>
    </lineage>
</organism>
<sequence length="69" mass="8156">MEDFKIRQGCLYKSKLSWDPEQKYLVTAVGLNHVLITDFPLIKINEGYLEHCLTYKQFKEDFIYHSDAA</sequence>
<dbReference type="GeneID" id="22475457"/>
<gene>
    <name evidence="1" type="ORF">Av05_00116</name>
</gene>